<dbReference type="EnsemblMetazoa" id="OVOC10712.1">
    <property type="protein sequence ID" value="OVOC10712.1"/>
    <property type="gene ID" value="WBGene00247521"/>
</dbReference>
<dbReference type="PANTHER" id="PTHR14740">
    <property type="entry name" value="CASPASE ACTIVITY AND APOPTOSIS INHIBITOR 1"/>
    <property type="match status" value="1"/>
</dbReference>
<feature type="region of interest" description="Disordered" evidence="1">
    <location>
        <begin position="1"/>
        <end position="28"/>
    </location>
</feature>
<protein>
    <recommendedName>
        <fullName evidence="4">Caspase activity and apoptosis inhibitor 1</fullName>
    </recommendedName>
</protein>
<feature type="compositionally biased region" description="Acidic residues" evidence="1">
    <location>
        <begin position="279"/>
        <end position="291"/>
    </location>
</feature>
<sequence length="381" mass="43311">MKKDKKRKSYSFRRKKTRRRTLSGTSSETTCCMIPNSNKQHSRRSSIVSCISTASSSRSLSVRKKATQSDFLSSLDLRSKEKSKSIAFYIDNREEMVHHMFASLHRRELYELLPENLKKLEIAELRYLCIKELNEMSAKNIRTILKGKDFVGSSESEGEKDEAEMINANIKTSKTEIAVADSTTEMTAPNSVNLHGIFHADKNADNAFVWSNIINTPEVHYAPIENNSLFKNQENEIIAHSDFDREQRVSVSSNQHTKIFASDDVSNRKNQVVSNIMTENDDDLEDGEVVSDQEKSSDSSKNAALNKNQNCNQYFANYRIVFTDNADDDSSPASMPKSLGNFENSTDANNKIRKEKKLNMLELQLRARAIEALIRRSDDKP</sequence>
<dbReference type="PANTHER" id="PTHR14740:SF3">
    <property type="entry name" value="CASPASE ACTIVITY AND APOPTOSIS INHIBITOR 1"/>
    <property type="match status" value="1"/>
</dbReference>
<evidence type="ECO:0000313" key="3">
    <source>
        <dbReference type="Proteomes" id="UP000024404"/>
    </source>
</evidence>
<feature type="region of interest" description="Disordered" evidence="1">
    <location>
        <begin position="327"/>
        <end position="350"/>
    </location>
</feature>
<feature type="region of interest" description="Disordered" evidence="1">
    <location>
        <begin position="275"/>
        <end position="305"/>
    </location>
</feature>
<accession>A0A8R1XKJ0</accession>
<dbReference type="Pfam" id="PF15335">
    <property type="entry name" value="CAAP1"/>
    <property type="match status" value="1"/>
</dbReference>
<dbReference type="EMBL" id="CMVM020000345">
    <property type="status" value="NOT_ANNOTATED_CDS"/>
    <property type="molecule type" value="Genomic_DNA"/>
</dbReference>
<evidence type="ECO:0000256" key="1">
    <source>
        <dbReference type="SAM" id="MobiDB-lite"/>
    </source>
</evidence>
<proteinExistence type="predicted"/>
<evidence type="ECO:0000313" key="2">
    <source>
        <dbReference type="EnsemblMetazoa" id="OVOC10712.1"/>
    </source>
</evidence>
<keyword evidence="3" id="KW-1185">Reference proteome</keyword>
<dbReference type="AlphaFoldDB" id="A0A8R1XKJ0"/>
<dbReference type="InterPro" id="IPR038991">
    <property type="entry name" value="CAAP1"/>
</dbReference>
<feature type="compositionally biased region" description="Basic residues" evidence="1">
    <location>
        <begin position="1"/>
        <end position="21"/>
    </location>
</feature>
<dbReference type="OMA" id="QVPEKKD"/>
<dbReference type="GO" id="GO:0042981">
    <property type="term" value="P:regulation of apoptotic process"/>
    <property type="evidence" value="ECO:0007669"/>
    <property type="project" value="InterPro"/>
</dbReference>
<dbReference type="Proteomes" id="UP000024404">
    <property type="component" value="Unassembled WGS sequence"/>
</dbReference>
<name>A0A8R1XKJ0_ONCVO</name>
<reference evidence="2" key="2">
    <citation type="submission" date="2022-06" db="UniProtKB">
        <authorList>
            <consortium name="EnsemblMetazoa"/>
        </authorList>
    </citation>
    <scope>IDENTIFICATION</scope>
</reference>
<reference evidence="3" key="1">
    <citation type="submission" date="2013-10" db="EMBL/GenBank/DDBJ databases">
        <title>Genome sequencing of Onchocerca volvulus.</title>
        <authorList>
            <person name="Cotton J."/>
            <person name="Tsai J."/>
            <person name="Stanley E."/>
            <person name="Tracey A."/>
            <person name="Holroyd N."/>
            <person name="Lustigman S."/>
            <person name="Berriman M."/>
        </authorList>
    </citation>
    <scope>NUCLEOTIDE SEQUENCE</scope>
</reference>
<evidence type="ECO:0008006" key="4">
    <source>
        <dbReference type="Google" id="ProtNLM"/>
    </source>
</evidence>
<organism evidence="2 3">
    <name type="scientific">Onchocerca volvulus</name>
    <dbReference type="NCBI Taxonomy" id="6282"/>
    <lineage>
        <taxon>Eukaryota</taxon>
        <taxon>Metazoa</taxon>
        <taxon>Ecdysozoa</taxon>
        <taxon>Nematoda</taxon>
        <taxon>Chromadorea</taxon>
        <taxon>Rhabditida</taxon>
        <taxon>Spirurina</taxon>
        <taxon>Spiruromorpha</taxon>
        <taxon>Filarioidea</taxon>
        <taxon>Onchocercidae</taxon>
        <taxon>Onchocerca</taxon>
    </lineage>
</organism>